<organism evidence="2 3">
    <name type="scientific">Endozoicomonas numazuensis</name>
    <dbReference type="NCBI Taxonomy" id="1137799"/>
    <lineage>
        <taxon>Bacteria</taxon>
        <taxon>Pseudomonadati</taxon>
        <taxon>Pseudomonadota</taxon>
        <taxon>Gammaproteobacteria</taxon>
        <taxon>Oceanospirillales</taxon>
        <taxon>Endozoicomonadaceae</taxon>
        <taxon>Endozoicomonas</taxon>
    </lineage>
</organism>
<evidence type="ECO:0000313" key="3">
    <source>
        <dbReference type="Proteomes" id="UP000028073"/>
    </source>
</evidence>
<keyword evidence="3" id="KW-1185">Reference proteome</keyword>
<protein>
    <recommendedName>
        <fullName evidence="1">SGNH hydrolase-type esterase domain-containing protein</fullName>
    </recommendedName>
</protein>
<dbReference type="EMBL" id="JOKH01000005">
    <property type="protein sequence ID" value="KEQ16323.1"/>
    <property type="molecule type" value="Genomic_DNA"/>
</dbReference>
<dbReference type="SUPFAM" id="SSF52266">
    <property type="entry name" value="SGNH hydrolase"/>
    <property type="match status" value="1"/>
</dbReference>
<dbReference type="InterPro" id="IPR013830">
    <property type="entry name" value="SGNH_hydro"/>
</dbReference>
<name>A0A081ND00_9GAMM</name>
<proteinExistence type="predicted"/>
<dbReference type="Gene3D" id="3.40.50.1110">
    <property type="entry name" value="SGNH hydrolase"/>
    <property type="match status" value="1"/>
</dbReference>
<gene>
    <name evidence="2" type="ORF">GZ78_20785</name>
</gene>
<comment type="caution">
    <text evidence="2">The sequence shown here is derived from an EMBL/GenBank/DDBJ whole genome shotgun (WGS) entry which is preliminary data.</text>
</comment>
<dbReference type="CDD" id="cd01822">
    <property type="entry name" value="Lysophospholipase_L1_like"/>
    <property type="match status" value="1"/>
</dbReference>
<dbReference type="GO" id="GO:0004622">
    <property type="term" value="F:phosphatidylcholine lysophospholipase activity"/>
    <property type="evidence" value="ECO:0007669"/>
    <property type="project" value="TreeGrafter"/>
</dbReference>
<evidence type="ECO:0000313" key="2">
    <source>
        <dbReference type="EMBL" id="KEQ16323.1"/>
    </source>
</evidence>
<dbReference type="PANTHER" id="PTHR30383:SF24">
    <property type="entry name" value="THIOESTERASE 1_PROTEASE 1_LYSOPHOSPHOLIPASE L1"/>
    <property type="match status" value="1"/>
</dbReference>
<evidence type="ECO:0000259" key="1">
    <source>
        <dbReference type="Pfam" id="PF13472"/>
    </source>
</evidence>
<dbReference type="Pfam" id="PF13472">
    <property type="entry name" value="Lipase_GDSL_2"/>
    <property type="match status" value="1"/>
</dbReference>
<dbReference type="STRING" id="1137799.GZ78_20785"/>
<dbReference type="Proteomes" id="UP000028073">
    <property type="component" value="Unassembled WGS sequence"/>
</dbReference>
<dbReference type="PANTHER" id="PTHR30383">
    <property type="entry name" value="THIOESTERASE 1/PROTEASE 1/LYSOPHOSPHOLIPASE L1"/>
    <property type="match status" value="1"/>
</dbReference>
<sequence>MRSHLLMFKLIVIEPFFLSPFSSLKAVKKLLMSSWLFIGCLMASWSASAAAEKTLLVYGDSLSAAYGIEINQGWVYLLQQKMQQTNPDWKVVNVSISGETTAGGLSRLQPTLDKYQPDLMLLELGANDGLRGTSLNSTKQNLEKMIQMAQAKKIKTVLFEMQIPPNYGPLYTRKFTQTFQELGKTYNLTVVPFFLDGVAGNSDLNQPDGIHPAAKAQPKLLENVWPTLKPLLN</sequence>
<feature type="domain" description="SGNH hydrolase-type esterase" evidence="1">
    <location>
        <begin position="57"/>
        <end position="215"/>
    </location>
</feature>
<dbReference type="AlphaFoldDB" id="A0A081ND00"/>
<dbReference type="eggNOG" id="COG2755">
    <property type="taxonomic scope" value="Bacteria"/>
</dbReference>
<dbReference type="InterPro" id="IPR036514">
    <property type="entry name" value="SGNH_hydro_sf"/>
</dbReference>
<reference evidence="2 3" key="1">
    <citation type="submission" date="2014-06" db="EMBL/GenBank/DDBJ databases">
        <title>Whole Genome Sequences of Three Symbiotic Endozoicomonas Bacteria.</title>
        <authorList>
            <person name="Neave M.J."/>
            <person name="Apprill A."/>
            <person name="Voolstra C.R."/>
        </authorList>
    </citation>
    <scope>NUCLEOTIDE SEQUENCE [LARGE SCALE GENOMIC DNA]</scope>
    <source>
        <strain evidence="2 3">DSM 25634</strain>
    </source>
</reference>
<accession>A0A081ND00</accession>
<dbReference type="InterPro" id="IPR051532">
    <property type="entry name" value="Ester_Hydrolysis_Enzymes"/>
</dbReference>